<keyword evidence="3" id="KW-1185">Reference proteome</keyword>
<organism evidence="2 3">
    <name type="scientific">Mycena chlorophos</name>
    <name type="common">Agaric fungus</name>
    <name type="synonym">Agaricus chlorophos</name>
    <dbReference type="NCBI Taxonomy" id="658473"/>
    <lineage>
        <taxon>Eukaryota</taxon>
        <taxon>Fungi</taxon>
        <taxon>Dikarya</taxon>
        <taxon>Basidiomycota</taxon>
        <taxon>Agaricomycotina</taxon>
        <taxon>Agaricomycetes</taxon>
        <taxon>Agaricomycetidae</taxon>
        <taxon>Agaricales</taxon>
        <taxon>Marasmiineae</taxon>
        <taxon>Mycenaceae</taxon>
        <taxon>Mycena</taxon>
    </lineage>
</organism>
<evidence type="ECO:0000313" key="2">
    <source>
        <dbReference type="EMBL" id="GAT59161.1"/>
    </source>
</evidence>
<protein>
    <submittedName>
        <fullName evidence="2">Uncharacterized protein</fullName>
    </submittedName>
</protein>
<evidence type="ECO:0000313" key="3">
    <source>
        <dbReference type="Proteomes" id="UP000815677"/>
    </source>
</evidence>
<dbReference type="EMBL" id="DF849826">
    <property type="protein sequence ID" value="GAT59161.1"/>
    <property type="molecule type" value="Genomic_DNA"/>
</dbReference>
<name>A0ABQ0M770_MYCCL</name>
<evidence type="ECO:0000256" key="1">
    <source>
        <dbReference type="SAM" id="MobiDB-lite"/>
    </source>
</evidence>
<feature type="region of interest" description="Disordered" evidence="1">
    <location>
        <begin position="62"/>
        <end position="87"/>
    </location>
</feature>
<dbReference type="Proteomes" id="UP000815677">
    <property type="component" value="Unassembled WGS sequence"/>
</dbReference>
<feature type="compositionally biased region" description="Polar residues" evidence="1">
    <location>
        <begin position="70"/>
        <end position="79"/>
    </location>
</feature>
<accession>A0ABQ0M770</accession>
<proteinExistence type="predicted"/>
<reference evidence="2" key="1">
    <citation type="submission" date="2014-09" db="EMBL/GenBank/DDBJ databases">
        <title>Genome sequence of the luminous mushroom Mycena chlorophos for searching fungal bioluminescence genes.</title>
        <authorList>
            <person name="Tanaka Y."/>
            <person name="Kasuga D."/>
            <person name="Oba Y."/>
            <person name="Hase S."/>
            <person name="Sato K."/>
            <person name="Oba Y."/>
            <person name="Sakakibara Y."/>
        </authorList>
    </citation>
    <scope>NUCLEOTIDE SEQUENCE</scope>
</reference>
<sequence length="159" mass="18068">MAERRYLPQDLAKLKRAELVGLVLRQPEKWPARPHRRFSRWKTNMEEMRAVLLACPFTTTVELPRPDVPTSGSDTNLQPSSLNEPVSSSSRDLTLFVRDVRGSLTENISVDISIRCDTEMGGNPQRAYRIRANELLVALQDSIAAISGQTISFRREHQH</sequence>
<gene>
    <name evidence="2" type="ORF">MCHLO_15494</name>
</gene>